<keyword evidence="3 6" id="KW-0256">Endoplasmic reticulum</keyword>
<evidence type="ECO:0000256" key="3">
    <source>
        <dbReference type="ARBA" id="ARBA00022824"/>
    </source>
</evidence>
<gene>
    <name evidence="9" type="primary">LOC123102358</name>
</gene>
<organism evidence="9">
    <name type="scientific">Triticum aestivum</name>
    <name type="common">Wheat</name>
    <dbReference type="NCBI Taxonomy" id="4565"/>
    <lineage>
        <taxon>Eukaryota</taxon>
        <taxon>Viridiplantae</taxon>
        <taxon>Streptophyta</taxon>
        <taxon>Embryophyta</taxon>
        <taxon>Tracheophyta</taxon>
        <taxon>Spermatophyta</taxon>
        <taxon>Magnoliopsida</taxon>
        <taxon>Liliopsida</taxon>
        <taxon>Poales</taxon>
        <taxon>Poaceae</taxon>
        <taxon>BOP clade</taxon>
        <taxon>Pooideae</taxon>
        <taxon>Triticodae</taxon>
        <taxon>Triticeae</taxon>
        <taxon>Triticinae</taxon>
        <taxon>Triticum</taxon>
    </lineage>
</organism>
<dbReference type="Gramene" id="TraesRN5A0100170500.2">
    <property type="protein sequence ID" value="TraesRN5A0100170500.2"/>
    <property type="gene ID" value="TraesRN5A0100170500"/>
</dbReference>
<dbReference type="Gramene" id="TraesARI5A03G02631570.1">
    <property type="protein sequence ID" value="TraesARI5A03G02631570.1"/>
    <property type="gene ID" value="TraesARI5A03G02631570"/>
</dbReference>
<dbReference type="PANTHER" id="PTHR46626">
    <property type="entry name" value="RETICULON-LIKE PROTEIN B17"/>
    <property type="match status" value="1"/>
</dbReference>
<reference evidence="9" key="2">
    <citation type="submission" date="2018-10" db="UniProtKB">
        <authorList>
            <consortium name="EnsemblPlants"/>
        </authorList>
    </citation>
    <scope>IDENTIFICATION</scope>
</reference>
<evidence type="ECO:0000256" key="4">
    <source>
        <dbReference type="ARBA" id="ARBA00022989"/>
    </source>
</evidence>
<dbReference type="PANTHER" id="PTHR46626:SF2">
    <property type="entry name" value="RETICULON-LIKE PROTEIN B17"/>
    <property type="match status" value="1"/>
</dbReference>
<dbReference type="STRING" id="4565.A0A3B6KD14"/>
<protein>
    <recommendedName>
        <fullName evidence="6">Reticulon-like protein</fullName>
    </recommendedName>
</protein>
<evidence type="ECO:0000313" key="10">
    <source>
        <dbReference type="Proteomes" id="UP000019116"/>
    </source>
</evidence>
<evidence type="ECO:0000256" key="7">
    <source>
        <dbReference type="SAM" id="MobiDB-lite"/>
    </source>
</evidence>
<keyword evidence="4 6" id="KW-1133">Transmembrane helix</keyword>
<evidence type="ECO:0000256" key="2">
    <source>
        <dbReference type="ARBA" id="ARBA00022692"/>
    </source>
</evidence>
<dbReference type="Proteomes" id="UP000019116">
    <property type="component" value="Chromosome 5A"/>
</dbReference>
<evidence type="ECO:0000256" key="5">
    <source>
        <dbReference type="ARBA" id="ARBA00023136"/>
    </source>
</evidence>
<feature type="domain" description="Reticulon" evidence="8">
    <location>
        <begin position="201"/>
        <end position="363"/>
    </location>
</feature>
<dbReference type="InterPro" id="IPR044647">
    <property type="entry name" value="RTNLB17/18/21"/>
</dbReference>
<dbReference type="PaxDb" id="4565-Traes_5AS_C042582C2.1"/>
<name>A0A3B6KD14_WHEAT</name>
<evidence type="ECO:0000256" key="1">
    <source>
        <dbReference type="ARBA" id="ARBA00004477"/>
    </source>
</evidence>
<dbReference type="EnsemblPlants" id="TraesCS5A02G064300.2">
    <property type="protein sequence ID" value="TraesCS5A02G064300.2"/>
    <property type="gene ID" value="TraesCS5A02G064300"/>
</dbReference>
<keyword evidence="2 6" id="KW-0812">Transmembrane</keyword>
<feature type="region of interest" description="Disordered" evidence="7">
    <location>
        <begin position="1"/>
        <end position="139"/>
    </location>
</feature>
<feature type="compositionally biased region" description="Pro residues" evidence="7">
    <location>
        <begin position="35"/>
        <end position="50"/>
    </location>
</feature>
<keyword evidence="5 6" id="KW-0472">Membrane</keyword>
<feature type="transmembrane region" description="Helical" evidence="6">
    <location>
        <begin position="237"/>
        <end position="256"/>
    </location>
</feature>
<accession>A0A3B6KD14</accession>
<feature type="transmembrane region" description="Helical" evidence="6">
    <location>
        <begin position="277"/>
        <end position="299"/>
    </location>
</feature>
<dbReference type="Gramene" id="TraesCS5A03G0166000.1">
    <property type="protein sequence ID" value="TraesCS5A03G0166000.1.CDS"/>
    <property type="gene ID" value="TraesCS5A03G0166000"/>
</dbReference>
<evidence type="ECO:0000313" key="9">
    <source>
        <dbReference type="EnsemblPlants" id="TraesCS5A02G064300.2"/>
    </source>
</evidence>
<dbReference type="Gramene" id="TraesCS5A02G064300.2">
    <property type="protein sequence ID" value="TraesCS5A02G064300.2"/>
    <property type="gene ID" value="TraesCS5A02G064300"/>
</dbReference>
<dbReference type="Gramene" id="TraesNOR5A03G02610360.1">
    <property type="protein sequence ID" value="TraesNOR5A03G02610360.1"/>
    <property type="gene ID" value="TraesNOR5A03G02610360"/>
</dbReference>
<dbReference type="PROSITE" id="PS50845">
    <property type="entry name" value="RETICULON"/>
    <property type="match status" value="1"/>
</dbReference>
<dbReference type="AlphaFoldDB" id="A0A3B6KD14"/>
<feature type="compositionally biased region" description="Low complexity" evidence="7">
    <location>
        <begin position="54"/>
        <end position="72"/>
    </location>
</feature>
<dbReference type="InterPro" id="IPR003388">
    <property type="entry name" value="Reticulon"/>
</dbReference>
<keyword evidence="10" id="KW-1185">Reference proteome</keyword>
<reference evidence="9" key="1">
    <citation type="submission" date="2018-08" db="EMBL/GenBank/DDBJ databases">
        <authorList>
            <person name="Rossello M."/>
        </authorList>
    </citation>
    <scope>NUCLEOTIDE SEQUENCE [LARGE SCALE GENOMIC DNA]</scope>
    <source>
        <strain evidence="9">cv. Chinese Spring</strain>
    </source>
</reference>
<evidence type="ECO:0000259" key="8">
    <source>
        <dbReference type="PROSITE" id="PS50845"/>
    </source>
</evidence>
<comment type="subcellular location">
    <subcellularLocation>
        <location evidence="1 6">Endoplasmic reticulum membrane</location>
        <topology evidence="1 6">Multi-pass membrane protein</topology>
    </subcellularLocation>
</comment>
<feature type="transmembrane region" description="Helical" evidence="6">
    <location>
        <begin position="319"/>
        <end position="339"/>
    </location>
</feature>
<dbReference type="Gramene" id="TraesLDM5A03G02594120.1">
    <property type="protein sequence ID" value="TraesLDM5A03G02594120.1"/>
    <property type="gene ID" value="TraesLDM5A03G02594120"/>
</dbReference>
<proteinExistence type="predicted"/>
<dbReference type="GO" id="GO:0005789">
    <property type="term" value="C:endoplasmic reticulum membrane"/>
    <property type="evidence" value="ECO:0007669"/>
    <property type="project" value="UniProtKB-SubCell"/>
</dbReference>
<sequence>MAAMAMNPTSPAPSAKLRTPPYHHPSPAAEEEPMATPPPKPTGQKPPMPSPLQLSGGYSLHELLLLSPSPTSRHTRSGQRAAAGGGVDSSLEMAGTPPRRRRATPAGASPRNARRARRRLEKEADPEEEAVRKARRRRSSRVASKVATAVAVDKAVAAAAPAPGKEDDMSLALVPAPADATPVTETDALEQSGWESLWERVVELVMWKDVAKSALWFGLGSMFFLSCSFPREITFSPISVFCQLGVMILGLAFFKDSVPQSRHPVRERNFQLTEKDVLRAAGAVLPIANSIISTAQVIFSGNPSMTLKVLPVLLFGAKYGSLVTVWRLLATGFFTSFTLPKLYICYSTQIHMIAENLIDRALEAWKSCPRKKFVAGTAVTVCWNLFSVKTRFLAGTVGMTFFFGGNLADSIPMQC</sequence>
<dbReference type="Gramene" id="TraesJAG5A03G02592070.1">
    <property type="protein sequence ID" value="TraesJAG5A03G02592070.1"/>
    <property type="gene ID" value="TraesJAG5A03G02592070"/>
</dbReference>
<evidence type="ECO:0000256" key="6">
    <source>
        <dbReference type="RuleBase" id="RU363132"/>
    </source>
</evidence>
<dbReference type="OrthoDB" id="783438at2759"/>
<dbReference type="Pfam" id="PF02453">
    <property type="entry name" value="Reticulon"/>
    <property type="match status" value="1"/>
</dbReference>
<dbReference type="Gramene" id="TraesJUL5A03G02610410.1">
    <property type="protein sequence ID" value="TraesJUL5A03G02610410.1"/>
    <property type="gene ID" value="TraesJUL5A03G02610410"/>
</dbReference>
<dbReference type="Gramene" id="TraesSYM5A03G02618860.1">
    <property type="protein sequence ID" value="TraesSYM5A03G02618860.1"/>
    <property type="gene ID" value="TraesSYM5A03G02618860"/>
</dbReference>